<dbReference type="PRINTS" id="PR00411">
    <property type="entry name" value="PNDRDTASEI"/>
</dbReference>
<evidence type="ECO:0000313" key="2">
    <source>
        <dbReference type="EMBL" id="GAL07189.1"/>
    </source>
</evidence>
<dbReference type="InterPro" id="IPR036188">
    <property type="entry name" value="FAD/NAD-bd_sf"/>
</dbReference>
<dbReference type="GO" id="GO:0050660">
    <property type="term" value="F:flavin adenine dinucleotide binding"/>
    <property type="evidence" value="ECO:0007669"/>
    <property type="project" value="TreeGrafter"/>
</dbReference>
<dbReference type="GO" id="GO:0003955">
    <property type="term" value="F:NAD(P)H dehydrogenase (quinone) activity"/>
    <property type="evidence" value="ECO:0007669"/>
    <property type="project" value="TreeGrafter"/>
</dbReference>
<feature type="domain" description="FAD/NAD(P)-binding" evidence="1">
    <location>
        <begin position="24"/>
        <end position="149"/>
    </location>
</feature>
<dbReference type="EMBL" id="BBMN01000015">
    <property type="protein sequence ID" value="GAL07189.1"/>
    <property type="molecule type" value="Genomic_DNA"/>
</dbReference>
<proteinExistence type="predicted"/>
<gene>
    <name evidence="2" type="ORF">JCM19237_4605</name>
</gene>
<comment type="caution">
    <text evidence="2">The sequence shown here is derived from an EMBL/GenBank/DDBJ whole genome shotgun (WGS) entry which is preliminary data.</text>
</comment>
<evidence type="ECO:0000259" key="1">
    <source>
        <dbReference type="Pfam" id="PF07992"/>
    </source>
</evidence>
<dbReference type="eggNOG" id="COG1249">
    <property type="taxonomic scope" value="Bacteria"/>
</dbReference>
<dbReference type="Proteomes" id="UP000029227">
    <property type="component" value="Unassembled WGS sequence"/>
</dbReference>
<dbReference type="PANTHER" id="PTHR43014:SF2">
    <property type="entry name" value="MERCURIC REDUCTASE"/>
    <property type="match status" value="1"/>
</dbReference>
<dbReference type="Gene3D" id="3.50.50.60">
    <property type="entry name" value="FAD/NAD(P)-binding domain"/>
    <property type="match status" value="2"/>
</dbReference>
<accession>A0A090QZ93</accession>
<dbReference type="AlphaFoldDB" id="A0A090QZ93"/>
<organism evidence="2 3">
    <name type="scientific">Photobacterium aphoticum</name>
    <dbReference type="NCBI Taxonomy" id="754436"/>
    <lineage>
        <taxon>Bacteria</taxon>
        <taxon>Pseudomonadati</taxon>
        <taxon>Pseudomonadota</taxon>
        <taxon>Gammaproteobacteria</taxon>
        <taxon>Vibrionales</taxon>
        <taxon>Vibrionaceae</taxon>
        <taxon>Photobacterium</taxon>
    </lineage>
</organism>
<dbReference type="STRING" id="754436.JCM19237_4605"/>
<dbReference type="PANTHER" id="PTHR43014">
    <property type="entry name" value="MERCURIC REDUCTASE"/>
    <property type="match status" value="1"/>
</dbReference>
<protein>
    <submittedName>
        <fullName evidence="2">Uncharacterized membrane protein</fullName>
    </submittedName>
</protein>
<dbReference type="Pfam" id="PF07992">
    <property type="entry name" value="Pyr_redox_2"/>
    <property type="match status" value="1"/>
</dbReference>
<reference evidence="2 3" key="1">
    <citation type="journal article" date="2014" name="Genome Announc.">
        <title>Draft Genome Sequences of Two Vibrionaceae Species, Vibrio ponticus C121 and Photobacterium aphoticum C119, Isolated as Coral Reef Microbiota.</title>
        <authorList>
            <person name="Al-saari N."/>
            <person name="Meirelles P.M."/>
            <person name="Mino S."/>
            <person name="Suda W."/>
            <person name="Oshima K."/>
            <person name="Hattori M."/>
            <person name="Ohkuma M."/>
            <person name="Thompson F.L."/>
            <person name="Gomez-Gil B."/>
            <person name="Sawabe T."/>
            <person name="Sawabe T."/>
        </authorList>
    </citation>
    <scope>NUCLEOTIDE SEQUENCE [LARGE SCALE GENOMIC DNA]</scope>
    <source>
        <strain evidence="2 3">JCM 19237</strain>
    </source>
</reference>
<sequence length="153" mass="16734">MFEHGLCAVQSLIRAAHAMSEITHAKEFGITTGDVKVDFQQVMARIHNVITKIEPHDSVSRYTDLGVNCIQGDATVLSPWEVEVNGQRITTRNIVIATGARPLVPNIPGLDTVNYLTSDTVWSLTEQPKRLLVLGGGPIGCELARVFRAWAVT</sequence>
<dbReference type="SUPFAM" id="SSF51905">
    <property type="entry name" value="FAD/NAD(P)-binding domain"/>
    <property type="match status" value="1"/>
</dbReference>
<dbReference type="PRINTS" id="PR00368">
    <property type="entry name" value="FADPNR"/>
</dbReference>
<evidence type="ECO:0000313" key="3">
    <source>
        <dbReference type="Proteomes" id="UP000029227"/>
    </source>
</evidence>
<dbReference type="InterPro" id="IPR023753">
    <property type="entry name" value="FAD/NAD-binding_dom"/>
</dbReference>
<name>A0A090QZ93_9GAMM</name>